<evidence type="ECO:0000256" key="1">
    <source>
        <dbReference type="SAM" id="MobiDB-lite"/>
    </source>
</evidence>
<dbReference type="Proteomes" id="UP001488838">
    <property type="component" value="Unassembled WGS sequence"/>
</dbReference>
<reference evidence="2 3" key="1">
    <citation type="journal article" date="2023" name="bioRxiv">
        <title>Conserved and derived expression patterns and positive selection on dental genes reveal complex evolutionary context of ever-growing rodent molars.</title>
        <authorList>
            <person name="Calamari Z.T."/>
            <person name="Song A."/>
            <person name="Cohen E."/>
            <person name="Akter M."/>
            <person name="Roy R.D."/>
            <person name="Hallikas O."/>
            <person name="Christensen M.M."/>
            <person name="Li P."/>
            <person name="Marangoni P."/>
            <person name="Jernvall J."/>
            <person name="Klein O.D."/>
        </authorList>
    </citation>
    <scope>NUCLEOTIDE SEQUENCE [LARGE SCALE GENOMIC DNA]</scope>
    <source>
        <strain evidence="2">V071</strain>
    </source>
</reference>
<feature type="compositionally biased region" description="Polar residues" evidence="1">
    <location>
        <begin position="122"/>
        <end position="133"/>
    </location>
</feature>
<feature type="non-terminal residue" evidence="2">
    <location>
        <position position="144"/>
    </location>
</feature>
<feature type="non-terminal residue" evidence="2">
    <location>
        <position position="1"/>
    </location>
</feature>
<sequence length="144" mass="15898">SSLEACSLLVFYTSEGEASWGCPCSYAYPAEEASIILLPEDEPGFLARKMLWKWEGIESEGEEARGRREGGRGEEKEGQEGSREERESGGEEEGGERWEKEETGVGEVLLTDHQRHGHESYASPSSRQGNLSAGQDWFKGPVDA</sequence>
<gene>
    <name evidence="2" type="ORF">U0070_017797</name>
</gene>
<proteinExistence type="predicted"/>
<evidence type="ECO:0000313" key="2">
    <source>
        <dbReference type="EMBL" id="KAK7835261.1"/>
    </source>
</evidence>
<evidence type="ECO:0000313" key="3">
    <source>
        <dbReference type="Proteomes" id="UP001488838"/>
    </source>
</evidence>
<dbReference type="AlphaFoldDB" id="A0AAW0K9K2"/>
<organism evidence="2 3">
    <name type="scientific">Myodes glareolus</name>
    <name type="common">Bank vole</name>
    <name type="synonym">Clethrionomys glareolus</name>
    <dbReference type="NCBI Taxonomy" id="447135"/>
    <lineage>
        <taxon>Eukaryota</taxon>
        <taxon>Metazoa</taxon>
        <taxon>Chordata</taxon>
        <taxon>Craniata</taxon>
        <taxon>Vertebrata</taxon>
        <taxon>Euteleostomi</taxon>
        <taxon>Mammalia</taxon>
        <taxon>Eutheria</taxon>
        <taxon>Euarchontoglires</taxon>
        <taxon>Glires</taxon>
        <taxon>Rodentia</taxon>
        <taxon>Myomorpha</taxon>
        <taxon>Muroidea</taxon>
        <taxon>Cricetidae</taxon>
        <taxon>Arvicolinae</taxon>
        <taxon>Myodes</taxon>
    </lineage>
</organism>
<keyword evidence="3" id="KW-1185">Reference proteome</keyword>
<feature type="compositionally biased region" description="Basic and acidic residues" evidence="1">
    <location>
        <begin position="62"/>
        <end position="103"/>
    </location>
</feature>
<accession>A0AAW0K9K2</accession>
<feature type="compositionally biased region" description="Basic and acidic residues" evidence="1">
    <location>
        <begin position="110"/>
        <end position="119"/>
    </location>
</feature>
<feature type="region of interest" description="Disordered" evidence="1">
    <location>
        <begin position="58"/>
        <end position="144"/>
    </location>
</feature>
<comment type="caution">
    <text evidence="2">The sequence shown here is derived from an EMBL/GenBank/DDBJ whole genome shotgun (WGS) entry which is preliminary data.</text>
</comment>
<dbReference type="EMBL" id="JBBHLL010000002">
    <property type="protein sequence ID" value="KAK7835261.1"/>
    <property type="molecule type" value="Genomic_DNA"/>
</dbReference>
<name>A0AAW0K9K2_MYOGA</name>
<protein>
    <submittedName>
        <fullName evidence="2">Uncharacterized protein</fullName>
    </submittedName>
</protein>